<evidence type="ECO:0000256" key="1">
    <source>
        <dbReference type="SAM" id="MobiDB-lite"/>
    </source>
</evidence>
<protein>
    <submittedName>
        <fullName evidence="4">MAP7 domain-containing protein 2-like isoform X1</fullName>
    </submittedName>
</protein>
<feature type="region of interest" description="Disordered" evidence="1">
    <location>
        <begin position="145"/>
        <end position="175"/>
    </location>
</feature>
<dbReference type="AlphaFoldDB" id="A0A8B7ZQD2"/>
<dbReference type="SUPFAM" id="SSF50729">
    <property type="entry name" value="PH domain-like"/>
    <property type="match status" value="1"/>
</dbReference>
<dbReference type="Gene3D" id="2.30.29.30">
    <property type="entry name" value="Pleckstrin-homology domain (PH domain)/Phosphotyrosine-binding domain (PTB)"/>
    <property type="match status" value="1"/>
</dbReference>
<dbReference type="RefSeq" id="XP_022107609.1">
    <property type="nucleotide sequence ID" value="XM_022251917.1"/>
</dbReference>
<dbReference type="PROSITE" id="PS50003">
    <property type="entry name" value="PH_DOMAIN"/>
    <property type="match status" value="1"/>
</dbReference>
<evidence type="ECO:0000259" key="2">
    <source>
        <dbReference type="PROSITE" id="PS50003"/>
    </source>
</evidence>
<dbReference type="Proteomes" id="UP000694845">
    <property type="component" value="Unplaced"/>
</dbReference>
<feature type="compositionally biased region" description="Basic and acidic residues" evidence="1">
    <location>
        <begin position="343"/>
        <end position="384"/>
    </location>
</feature>
<dbReference type="CDD" id="cd00821">
    <property type="entry name" value="PH"/>
    <property type="match status" value="1"/>
</dbReference>
<sequence length="545" mass="61011">MPAAQKFIPSEGMSGVVNLKRSSKGRKGEGKWKKKYAVLKQDTLHLYEGHDENGRGEDESYTIYLSKYKECTHIVDKRGRKKPSLTIIPIDPTYEQWMLSCEDTSQQETWISHINSAISGNLITINFNLDEVMVQSPALQHLNKTRPKCKGRRAPSKRPRTSMSEGNGDLFPTNDIETGITTVDAVNPAKKRRSDMMPTTTTSPVKTPEESKTSAARAFFRGLGQKVTTALTRQKSTGAKTPQSPEPPEGVSAQTSMEVAPEDRMSLSALMRTLQRIEETSGTIVNKAAALRILFQGAAEDSASLGRPALEVEKGLQGIEGALEHLNLAEEFQTKIKEDEAREKLTKEEVARKKQEEEEAQREQEEEERRKREAEEAEQRRRDEEEQELQDEEDRKREEERLRREAEEKRAQEEALRLAEEAGEEEEKMWESGDEKAQPEDEEGPAAPEDGTQEAPQSSHTQDDAGPTIATDNTAMKGIDAQPNATEESLQETPTIDKDGKEDEEEAKMDTSNDATEEAGEETEEGTDKQEPAAEDEEGELSIHL</sequence>
<feature type="domain" description="PH" evidence="2">
    <location>
        <begin position="10"/>
        <end position="119"/>
    </location>
</feature>
<keyword evidence="3" id="KW-1185">Reference proteome</keyword>
<evidence type="ECO:0000313" key="3">
    <source>
        <dbReference type="Proteomes" id="UP000694845"/>
    </source>
</evidence>
<gene>
    <name evidence="4" type="primary">LOC110988436</name>
</gene>
<dbReference type="InterPro" id="IPR001849">
    <property type="entry name" value="PH_domain"/>
</dbReference>
<feature type="region of interest" description="Disordered" evidence="1">
    <location>
        <begin position="190"/>
        <end position="212"/>
    </location>
</feature>
<dbReference type="SMART" id="SM00233">
    <property type="entry name" value="PH"/>
    <property type="match status" value="1"/>
</dbReference>
<feature type="compositionally biased region" description="Basic and acidic residues" evidence="1">
    <location>
        <begin position="393"/>
        <end position="420"/>
    </location>
</feature>
<dbReference type="GeneID" id="110988436"/>
<feature type="compositionally biased region" description="Polar residues" evidence="1">
    <location>
        <begin position="230"/>
        <end position="243"/>
    </location>
</feature>
<feature type="compositionally biased region" description="Polar residues" evidence="1">
    <location>
        <begin position="483"/>
        <end position="494"/>
    </location>
</feature>
<feature type="compositionally biased region" description="Acidic residues" evidence="1">
    <location>
        <begin position="515"/>
        <end position="525"/>
    </location>
</feature>
<reference evidence="4" key="1">
    <citation type="submission" date="2025-08" db="UniProtKB">
        <authorList>
            <consortium name="RefSeq"/>
        </authorList>
    </citation>
    <scope>IDENTIFICATION</scope>
</reference>
<evidence type="ECO:0000313" key="4">
    <source>
        <dbReference type="RefSeq" id="XP_022107609.1"/>
    </source>
</evidence>
<dbReference type="InterPro" id="IPR011993">
    <property type="entry name" value="PH-like_dom_sf"/>
</dbReference>
<feature type="region of interest" description="Disordered" evidence="1">
    <location>
        <begin position="343"/>
        <end position="545"/>
    </location>
</feature>
<feature type="compositionally biased region" description="Basic and acidic residues" evidence="1">
    <location>
        <begin position="429"/>
        <end position="439"/>
    </location>
</feature>
<dbReference type="Pfam" id="PF00169">
    <property type="entry name" value="PH"/>
    <property type="match status" value="1"/>
</dbReference>
<proteinExistence type="predicted"/>
<accession>A0A8B7ZQD2</accession>
<organism evidence="3 4">
    <name type="scientific">Acanthaster planci</name>
    <name type="common">Crown-of-thorns starfish</name>
    <dbReference type="NCBI Taxonomy" id="133434"/>
    <lineage>
        <taxon>Eukaryota</taxon>
        <taxon>Metazoa</taxon>
        <taxon>Echinodermata</taxon>
        <taxon>Eleutherozoa</taxon>
        <taxon>Asterozoa</taxon>
        <taxon>Asteroidea</taxon>
        <taxon>Valvatacea</taxon>
        <taxon>Valvatida</taxon>
        <taxon>Acanthasteridae</taxon>
        <taxon>Acanthaster</taxon>
    </lineage>
</organism>
<feature type="compositionally biased region" description="Basic residues" evidence="1">
    <location>
        <begin position="145"/>
        <end position="160"/>
    </location>
</feature>
<feature type="compositionally biased region" description="Acidic residues" evidence="1">
    <location>
        <begin position="533"/>
        <end position="545"/>
    </location>
</feature>
<dbReference type="OrthoDB" id="10481502at2759"/>
<feature type="region of interest" description="Disordered" evidence="1">
    <location>
        <begin position="230"/>
        <end position="259"/>
    </location>
</feature>
<dbReference type="KEGG" id="aplc:110988436"/>
<name>A0A8B7ZQD2_ACAPL</name>